<proteinExistence type="predicted"/>
<organism evidence="1">
    <name type="scientific">Arundo donax</name>
    <name type="common">Giant reed</name>
    <name type="synonym">Donax arundinaceus</name>
    <dbReference type="NCBI Taxonomy" id="35708"/>
    <lineage>
        <taxon>Eukaryota</taxon>
        <taxon>Viridiplantae</taxon>
        <taxon>Streptophyta</taxon>
        <taxon>Embryophyta</taxon>
        <taxon>Tracheophyta</taxon>
        <taxon>Spermatophyta</taxon>
        <taxon>Magnoliopsida</taxon>
        <taxon>Liliopsida</taxon>
        <taxon>Poales</taxon>
        <taxon>Poaceae</taxon>
        <taxon>PACMAD clade</taxon>
        <taxon>Arundinoideae</taxon>
        <taxon>Arundineae</taxon>
        <taxon>Arundo</taxon>
    </lineage>
</organism>
<reference evidence="1" key="2">
    <citation type="journal article" date="2015" name="Data Brief">
        <title>Shoot transcriptome of the giant reed, Arundo donax.</title>
        <authorList>
            <person name="Barrero R.A."/>
            <person name="Guerrero F.D."/>
            <person name="Moolhuijzen P."/>
            <person name="Goolsby J.A."/>
            <person name="Tidwell J."/>
            <person name="Bellgard S.E."/>
            <person name="Bellgard M.I."/>
        </authorList>
    </citation>
    <scope>NUCLEOTIDE SEQUENCE</scope>
    <source>
        <tissue evidence="1">Shoot tissue taken approximately 20 cm above the soil surface</tissue>
    </source>
</reference>
<dbReference type="EMBL" id="GBRH01228535">
    <property type="protein sequence ID" value="JAD69360.1"/>
    <property type="molecule type" value="Transcribed_RNA"/>
</dbReference>
<reference evidence="1" key="1">
    <citation type="submission" date="2014-09" db="EMBL/GenBank/DDBJ databases">
        <authorList>
            <person name="Magalhaes I.L.F."/>
            <person name="Oliveira U."/>
            <person name="Santos F.R."/>
            <person name="Vidigal T.H.D.A."/>
            <person name="Brescovit A.D."/>
            <person name="Santos A.J."/>
        </authorList>
    </citation>
    <scope>NUCLEOTIDE SEQUENCE</scope>
    <source>
        <tissue evidence="1">Shoot tissue taken approximately 20 cm above the soil surface</tissue>
    </source>
</reference>
<sequence length="57" mass="6462">MGWIWKSRVISVEEVMGEQCPHDYRSVSTVVSGAEGSDLLLQYQNEQCFLNGDWIAV</sequence>
<accession>A0A0A9C7H2</accession>
<name>A0A0A9C7H2_ARUDO</name>
<protein>
    <submittedName>
        <fullName evidence="1">Uncharacterized protein</fullName>
    </submittedName>
</protein>
<evidence type="ECO:0000313" key="1">
    <source>
        <dbReference type="EMBL" id="JAD69360.1"/>
    </source>
</evidence>
<dbReference type="AlphaFoldDB" id="A0A0A9C7H2"/>